<keyword evidence="3" id="KW-1185">Reference proteome</keyword>
<keyword evidence="1" id="KW-0812">Transmembrane</keyword>
<dbReference type="AlphaFoldDB" id="A0A3G1KVN6"/>
<name>A0A3G1KVN6_FORW1</name>
<dbReference type="Proteomes" id="UP000323521">
    <property type="component" value="Chromosome"/>
</dbReference>
<dbReference type="OrthoDB" id="2629185at2"/>
<evidence type="ECO:0000256" key="1">
    <source>
        <dbReference type="SAM" id="Phobius"/>
    </source>
</evidence>
<keyword evidence="1" id="KW-0472">Membrane</keyword>
<evidence type="ECO:0000313" key="3">
    <source>
        <dbReference type="Proteomes" id="UP000323521"/>
    </source>
</evidence>
<dbReference type="EMBL" id="CP017634">
    <property type="protein sequence ID" value="ATW26593.1"/>
    <property type="molecule type" value="Genomic_DNA"/>
</dbReference>
<gene>
    <name evidence="2" type="ORF">DCMF_19195</name>
</gene>
<keyword evidence="1" id="KW-1133">Transmembrane helix</keyword>
<feature type="transmembrane region" description="Helical" evidence="1">
    <location>
        <begin position="49"/>
        <end position="70"/>
    </location>
</feature>
<feature type="transmembrane region" description="Helical" evidence="1">
    <location>
        <begin position="21"/>
        <end position="43"/>
    </location>
</feature>
<sequence>MSLFKKLGFEKGDERMVYIGFYSTRIAWVFTSVVLMIWSLQGLLTTDNIPVQFIVFSSTQVVYWLSYLHYRKKLGS</sequence>
<reference evidence="2 3" key="1">
    <citation type="submission" date="2016-10" db="EMBL/GenBank/DDBJ databases">
        <title>Complete Genome Sequence of Peptococcaceae strain DCMF.</title>
        <authorList>
            <person name="Edwards R.J."/>
            <person name="Holland S.I."/>
            <person name="Deshpande N.P."/>
            <person name="Wong Y.K."/>
            <person name="Ertan H."/>
            <person name="Manefield M."/>
            <person name="Russell T.L."/>
            <person name="Lee M.J."/>
        </authorList>
    </citation>
    <scope>NUCLEOTIDE SEQUENCE [LARGE SCALE GENOMIC DNA]</scope>
    <source>
        <strain evidence="2 3">DCMF</strain>
    </source>
</reference>
<accession>A0A3G1KVN6</accession>
<dbReference type="KEGG" id="fwa:DCMF_19195"/>
<evidence type="ECO:0000313" key="2">
    <source>
        <dbReference type="EMBL" id="ATW26593.1"/>
    </source>
</evidence>
<dbReference type="RefSeq" id="WP_148135914.1">
    <property type="nucleotide sequence ID" value="NZ_CP017634.1"/>
</dbReference>
<proteinExistence type="predicted"/>
<organism evidence="2 3">
    <name type="scientific">Formimonas warabiya</name>
    <dbReference type="NCBI Taxonomy" id="1761012"/>
    <lineage>
        <taxon>Bacteria</taxon>
        <taxon>Bacillati</taxon>
        <taxon>Bacillota</taxon>
        <taxon>Clostridia</taxon>
        <taxon>Eubacteriales</taxon>
        <taxon>Peptococcaceae</taxon>
        <taxon>Candidatus Formimonas</taxon>
    </lineage>
</organism>
<protein>
    <submittedName>
        <fullName evidence="2">Uncharacterized protein</fullName>
    </submittedName>
</protein>